<protein>
    <recommendedName>
        <fullName evidence="6">Carboxylesterase type B domain-containing protein</fullName>
    </recommendedName>
</protein>
<name>R4WKY0_RIPPE</name>
<keyword evidence="5" id="KW-0732">Signal</keyword>
<feature type="chain" id="PRO_5004381389" description="Carboxylesterase type B domain-containing protein" evidence="5">
    <location>
        <begin position="19"/>
        <end position="298"/>
    </location>
</feature>
<evidence type="ECO:0000259" key="6">
    <source>
        <dbReference type="Pfam" id="PF00135"/>
    </source>
</evidence>
<evidence type="ECO:0000256" key="4">
    <source>
        <dbReference type="ARBA" id="ARBA00023180"/>
    </source>
</evidence>
<evidence type="ECO:0000256" key="1">
    <source>
        <dbReference type="ARBA" id="ARBA00005964"/>
    </source>
</evidence>
<organism evidence="7">
    <name type="scientific">Riptortus pedestris</name>
    <name type="common">Bean bug</name>
    <dbReference type="NCBI Taxonomy" id="329032"/>
    <lineage>
        <taxon>Eukaryota</taxon>
        <taxon>Metazoa</taxon>
        <taxon>Ecdysozoa</taxon>
        <taxon>Arthropoda</taxon>
        <taxon>Hexapoda</taxon>
        <taxon>Insecta</taxon>
        <taxon>Pterygota</taxon>
        <taxon>Neoptera</taxon>
        <taxon>Paraneoptera</taxon>
        <taxon>Hemiptera</taxon>
        <taxon>Heteroptera</taxon>
        <taxon>Panheteroptera</taxon>
        <taxon>Pentatomomorpha</taxon>
        <taxon>Coreoidea</taxon>
        <taxon>Alydidae</taxon>
        <taxon>Riptortus</taxon>
    </lineage>
</organism>
<proteinExistence type="evidence at transcript level"/>
<evidence type="ECO:0000256" key="2">
    <source>
        <dbReference type="ARBA" id="ARBA00022487"/>
    </source>
</evidence>
<evidence type="ECO:0000256" key="3">
    <source>
        <dbReference type="ARBA" id="ARBA00022801"/>
    </source>
</evidence>
<keyword evidence="4" id="KW-0325">Glycoprotein</keyword>
<dbReference type="InterPro" id="IPR002018">
    <property type="entry name" value="CarbesteraseB"/>
</dbReference>
<dbReference type="PANTHER" id="PTHR43142:SF1">
    <property type="entry name" value="CARBOXYLIC ESTER HYDROLASE"/>
    <property type="match status" value="1"/>
</dbReference>
<feature type="signal peptide" evidence="5">
    <location>
        <begin position="1"/>
        <end position="18"/>
    </location>
</feature>
<reference evidence="7" key="1">
    <citation type="journal article" date="2013" name="PLoS ONE">
        <title>Gene expression in gut symbiotic organ of stinkbug affected by extracellular bacterial symbiont.</title>
        <authorList>
            <person name="Futahashi R."/>
            <person name="Tanaka K."/>
            <person name="Tanahashi M."/>
            <person name="Nikoh N."/>
            <person name="Kikuchi Y."/>
            <person name="Lee B.L."/>
            <person name="Fukatsu T."/>
        </authorList>
    </citation>
    <scope>NUCLEOTIDE SEQUENCE</scope>
    <source>
        <tissue evidence="7">Midgut</tissue>
    </source>
</reference>
<feature type="non-terminal residue" evidence="7">
    <location>
        <position position="298"/>
    </location>
</feature>
<dbReference type="Gene3D" id="3.40.50.1820">
    <property type="entry name" value="alpha/beta hydrolase"/>
    <property type="match status" value="1"/>
</dbReference>
<comment type="similarity">
    <text evidence="1">Belongs to the type-B carboxylesterase/lipase family.</text>
</comment>
<keyword evidence="3" id="KW-0378">Hydrolase</keyword>
<dbReference type="AlphaFoldDB" id="R4WKY0"/>
<accession>R4WKY0</accession>
<evidence type="ECO:0000313" key="7">
    <source>
        <dbReference type="EMBL" id="BAN21495.1"/>
    </source>
</evidence>
<dbReference type="EMBL" id="AK418283">
    <property type="protein sequence ID" value="BAN21495.1"/>
    <property type="molecule type" value="mRNA"/>
</dbReference>
<dbReference type="Pfam" id="PF00135">
    <property type="entry name" value="COesterase"/>
    <property type="match status" value="1"/>
</dbReference>
<keyword evidence="2" id="KW-0719">Serine esterase</keyword>
<dbReference type="GO" id="GO:0052689">
    <property type="term" value="F:carboxylic ester hydrolase activity"/>
    <property type="evidence" value="ECO:0007669"/>
    <property type="project" value="UniProtKB-KW"/>
</dbReference>
<sequence length="298" mass="31863">MLLLPCCLLLVSASYLDASPQASTSLGPVRGKRLVSRDGRAYLAFTSIPYAQPPIGPLRFKPPVAARPWKGVLDGTQPITKCPQYPDDKVIGNEDCLKLDIFTPNVSASLPVLVHIHGGSFLIGPEPMETGPEMAAFFMDQDVVLVSVRYRLGILGFLSDESRELAGNQGLKDMALALEWLEKEIHAFGGNPRAMSTFGISAGGAATHYLCLAPRTRKLLKGCISGSGVAGSAWSLNKKGKAKAVAREMAKKFACPENQLASCLRGKSIQEIILPYADTLQTGFQPSIEAASSDAMVT</sequence>
<evidence type="ECO:0000256" key="5">
    <source>
        <dbReference type="SAM" id="SignalP"/>
    </source>
</evidence>
<feature type="domain" description="Carboxylesterase type B" evidence="6">
    <location>
        <begin position="19"/>
        <end position="284"/>
    </location>
</feature>
<dbReference type="SUPFAM" id="SSF53474">
    <property type="entry name" value="alpha/beta-Hydrolases"/>
    <property type="match status" value="1"/>
</dbReference>
<dbReference type="InterPro" id="IPR029058">
    <property type="entry name" value="AB_hydrolase_fold"/>
</dbReference>
<dbReference type="PANTHER" id="PTHR43142">
    <property type="entry name" value="CARBOXYLIC ESTER HYDROLASE"/>
    <property type="match status" value="1"/>
</dbReference>